<comment type="catalytic activity">
    <reaction evidence="21">
        <text>resolvin E1 + NAD(+) = 18-oxo-resolvin E1 + NADH + H(+)</text>
        <dbReference type="Rhea" id="RHEA:49244"/>
        <dbReference type="ChEBI" id="CHEBI:15378"/>
        <dbReference type="ChEBI" id="CHEBI:57540"/>
        <dbReference type="ChEBI" id="CHEBI:57945"/>
        <dbReference type="ChEBI" id="CHEBI:91000"/>
        <dbReference type="ChEBI" id="CHEBI:91001"/>
    </reaction>
    <physiologicalReaction direction="left-to-right" evidence="21">
        <dbReference type="Rhea" id="RHEA:49245"/>
    </physiologicalReaction>
</comment>
<evidence type="ECO:0000256" key="3">
    <source>
        <dbReference type="ARBA" id="ARBA00038968"/>
    </source>
</evidence>
<comment type="catalytic activity">
    <reaction evidence="18">
        <text>prostaglandin E2 + NAD(+) = 15-oxoprostaglandin E2 + NADH + H(+)</text>
        <dbReference type="Rhea" id="RHEA:11876"/>
        <dbReference type="ChEBI" id="CHEBI:15378"/>
        <dbReference type="ChEBI" id="CHEBI:57400"/>
        <dbReference type="ChEBI" id="CHEBI:57540"/>
        <dbReference type="ChEBI" id="CHEBI:57945"/>
        <dbReference type="ChEBI" id="CHEBI:606564"/>
        <dbReference type="EC" id="1.1.1.141"/>
    </reaction>
    <physiologicalReaction direction="left-to-right" evidence="18">
        <dbReference type="Rhea" id="RHEA:11877"/>
    </physiologicalReaction>
</comment>
<dbReference type="EC" id="1.1.1.232" evidence="4"/>
<dbReference type="GO" id="GO:0005737">
    <property type="term" value="C:cytoplasm"/>
    <property type="evidence" value="ECO:0007669"/>
    <property type="project" value="TreeGrafter"/>
</dbReference>
<comment type="similarity">
    <text evidence="1 22">Belongs to the short-chain dehydrogenases/reductases (SDR) family.</text>
</comment>
<evidence type="ECO:0000256" key="11">
    <source>
        <dbReference type="ARBA" id="ARBA00048008"/>
    </source>
</evidence>
<evidence type="ECO:0000256" key="2">
    <source>
        <dbReference type="ARBA" id="ARBA00023002"/>
    </source>
</evidence>
<dbReference type="PRINTS" id="PR00081">
    <property type="entry name" value="GDHRDH"/>
</dbReference>
<comment type="catalytic activity">
    <reaction evidence="20">
        <text>(15S)-hydroxy-(5Z,8Z,11Z,13E)-eicosatetraenoate + NAD(+) = 15-oxo-(5Z,8Z,11Z,13E)-eicosatetraenoate + NADH + H(+)</text>
        <dbReference type="Rhea" id="RHEA:23260"/>
        <dbReference type="ChEBI" id="CHEBI:15378"/>
        <dbReference type="ChEBI" id="CHEBI:57409"/>
        <dbReference type="ChEBI" id="CHEBI:57410"/>
        <dbReference type="ChEBI" id="CHEBI:57540"/>
        <dbReference type="ChEBI" id="CHEBI:57945"/>
        <dbReference type="EC" id="1.1.1.232"/>
    </reaction>
    <physiologicalReaction direction="left-to-right" evidence="20">
        <dbReference type="Rhea" id="RHEA:23261"/>
    </physiologicalReaction>
</comment>
<dbReference type="FunFam" id="3.40.50.720:FF:000149">
    <property type="entry name" value="15-hydroxyprostaglandin dehydrogenase [NAD(+)]"/>
    <property type="match status" value="1"/>
</dbReference>
<comment type="function">
    <text evidence="8">Catalyzes the NAD-dependent dehydrogenation (oxidation) of a broad array of hydroxylated polyunsaturated fatty acids (mainly eicosanoids and docosanoids, including prostaglandins, lipoxins and resolvins), yielding their corresponding keto (oxo) metabolites. Decreases the levels of the pro-proliferative prostaglandins such as prostaglandin E2 (whose activity is increased in cancer because of an increase in the expression of cyclooxygenase 2) and generates oxo-fatty acid products that can profoundly influence cell function by abrogating pro-inflammatory cytokine expression. Converts resolvins E1, D1 and D2 to their oxo products, which represents a mode of resolvin inactivation. Resolvin E1 plays important roles during the resolution phase of acute inflammation, while resolvins D1 and D2 have a unique role in obesity-induced adipose inflammation.</text>
</comment>
<protein>
    <recommendedName>
        <fullName evidence="5">15-hydroxyprostaglandin dehydrogenase [NAD(+)]</fullName>
        <ecNumber evidence="3">1.1.1.141</ecNumber>
        <ecNumber evidence="4">1.1.1.232</ecNumber>
    </recommendedName>
    <alternativeName>
        <fullName evidence="7">Eicosanoid/docosanoid dehydrogenase [NAD(+)]</fullName>
    </alternativeName>
    <alternativeName>
        <fullName evidence="6">Prostaglandin dehydrogenase 1</fullName>
    </alternativeName>
</protein>
<dbReference type="InterPro" id="IPR020904">
    <property type="entry name" value="Sc_DH/Rdtase_CS"/>
</dbReference>
<comment type="caution">
    <text evidence="23">The sequence shown here is derived from an EMBL/GenBank/DDBJ whole genome shotgun (WGS) entry which is preliminary data.</text>
</comment>
<comment type="catalytic activity">
    <reaction evidence="11">
        <text>14-hydroxy-(4Z,7Z,10Z,12E,16Z,19Z)-docosahexaenoate + NAD(+) = 14-oxo-(4Z,7Z,10Z,12E,16Z,19Z)-docosahexaenoate + NADH + H(+)</text>
        <dbReference type="Rhea" id="RHEA:48952"/>
        <dbReference type="ChEBI" id="CHEBI:15378"/>
        <dbReference type="ChEBI" id="CHEBI:57540"/>
        <dbReference type="ChEBI" id="CHEBI:57945"/>
        <dbReference type="ChEBI" id="CHEBI:90866"/>
        <dbReference type="ChEBI" id="CHEBI:90867"/>
    </reaction>
    <physiologicalReaction direction="left-to-right" evidence="11">
        <dbReference type="Rhea" id="RHEA:48953"/>
    </physiologicalReaction>
</comment>
<evidence type="ECO:0000256" key="16">
    <source>
        <dbReference type="ARBA" id="ARBA00048535"/>
    </source>
</evidence>
<evidence type="ECO:0000256" key="6">
    <source>
        <dbReference type="ARBA" id="ARBA00041812"/>
    </source>
</evidence>
<comment type="catalytic activity">
    <reaction evidence="12">
        <text>15-oxo-(5S,6R)-dihydroxy-(7E,9E,11Z)-eicosatrienoate + NADH + H(+) = (5S,6R,15S)-trihydroxy-(7E,9E,11Z)-eicosatrienoate + NAD(+)</text>
        <dbReference type="Rhea" id="RHEA:41596"/>
        <dbReference type="ChEBI" id="CHEBI:15378"/>
        <dbReference type="ChEBI" id="CHEBI:57540"/>
        <dbReference type="ChEBI" id="CHEBI:57945"/>
        <dbReference type="ChEBI" id="CHEBI:78325"/>
        <dbReference type="ChEBI" id="CHEBI:78329"/>
    </reaction>
    <physiologicalReaction direction="left-to-right" evidence="12">
        <dbReference type="Rhea" id="RHEA:41597"/>
    </physiologicalReaction>
</comment>
<comment type="catalytic activity">
    <reaction evidence="14">
        <text>resolvin D1 + NAD(+) = 17-oxoresolvin D1 + NADH + H(+)</text>
        <dbReference type="Rhea" id="RHEA:50128"/>
        <dbReference type="ChEBI" id="CHEBI:15378"/>
        <dbReference type="ChEBI" id="CHEBI:57540"/>
        <dbReference type="ChEBI" id="CHEBI:57945"/>
        <dbReference type="ChEBI" id="CHEBI:132079"/>
        <dbReference type="ChEBI" id="CHEBI:132081"/>
    </reaction>
    <physiologicalReaction direction="left-to-right" evidence="14">
        <dbReference type="Rhea" id="RHEA:50129"/>
    </physiologicalReaction>
</comment>
<evidence type="ECO:0000256" key="7">
    <source>
        <dbReference type="ARBA" id="ARBA00042026"/>
    </source>
</evidence>
<evidence type="ECO:0000256" key="14">
    <source>
        <dbReference type="ARBA" id="ARBA00048170"/>
    </source>
</evidence>
<evidence type="ECO:0000256" key="1">
    <source>
        <dbReference type="ARBA" id="ARBA00006484"/>
    </source>
</evidence>
<gene>
    <name evidence="23" type="ORF">TSAR_015317</name>
</gene>
<dbReference type="GO" id="GO:0016404">
    <property type="term" value="F:15-hydroxyprostaglandin dehydrogenase (NAD+) activity"/>
    <property type="evidence" value="ECO:0007669"/>
    <property type="project" value="UniProtKB-EC"/>
</dbReference>
<dbReference type="OrthoDB" id="417891at2759"/>
<dbReference type="EC" id="1.1.1.141" evidence="3"/>
<dbReference type="Gene3D" id="3.40.50.720">
    <property type="entry name" value="NAD(P)-binding Rossmann-like Domain"/>
    <property type="match status" value="1"/>
</dbReference>
<dbReference type="SUPFAM" id="SSF51735">
    <property type="entry name" value="NAD(P)-binding Rossmann-fold domains"/>
    <property type="match status" value="1"/>
</dbReference>
<accession>A0A232ERU5</accession>
<comment type="catalytic activity">
    <reaction evidence="19">
        <text>resolvin D2 + NAD(+) = 16-oxoresolvin D2 + NADH + H(+)</text>
        <dbReference type="Rhea" id="RHEA:53588"/>
        <dbReference type="ChEBI" id="CHEBI:15378"/>
        <dbReference type="ChEBI" id="CHEBI:57540"/>
        <dbReference type="ChEBI" id="CHEBI:57945"/>
        <dbReference type="ChEBI" id="CHEBI:133367"/>
        <dbReference type="ChEBI" id="CHEBI:137498"/>
    </reaction>
    <physiologicalReaction direction="left-to-right" evidence="19">
        <dbReference type="Rhea" id="RHEA:53589"/>
    </physiologicalReaction>
</comment>
<reference evidence="23 24" key="1">
    <citation type="journal article" date="2017" name="Curr. Biol.">
        <title>The Evolution of Venom by Co-option of Single-Copy Genes.</title>
        <authorList>
            <person name="Martinson E.O."/>
            <person name="Mrinalini"/>
            <person name="Kelkar Y.D."/>
            <person name="Chang C.H."/>
            <person name="Werren J.H."/>
        </authorList>
    </citation>
    <scope>NUCLEOTIDE SEQUENCE [LARGE SCALE GENOMIC DNA]</scope>
    <source>
        <strain evidence="23 24">Alberta</strain>
        <tissue evidence="23">Whole body</tissue>
    </source>
</reference>
<proteinExistence type="inferred from homology"/>
<evidence type="ECO:0000256" key="12">
    <source>
        <dbReference type="ARBA" id="ARBA00048140"/>
    </source>
</evidence>
<dbReference type="PANTHER" id="PTHR44229">
    <property type="entry name" value="15-HYDROXYPROSTAGLANDIN DEHYDROGENASE [NAD(+)]"/>
    <property type="match status" value="1"/>
</dbReference>
<evidence type="ECO:0000256" key="5">
    <source>
        <dbReference type="ARBA" id="ARBA00040276"/>
    </source>
</evidence>
<evidence type="ECO:0000256" key="22">
    <source>
        <dbReference type="RuleBase" id="RU000363"/>
    </source>
</evidence>
<dbReference type="AlphaFoldDB" id="A0A232ERU5"/>
<comment type="catalytic activity">
    <reaction evidence="16">
        <text>lipoxin A4 + NAD(+) = 15-oxo-(5S,6R)-dihydroxy-(7E,9E,11Z,13E)-eicosatetraenoate + NADH + H(+)</text>
        <dbReference type="Rhea" id="RHEA:41572"/>
        <dbReference type="ChEBI" id="CHEBI:15378"/>
        <dbReference type="ChEBI" id="CHEBI:57540"/>
        <dbReference type="ChEBI" id="CHEBI:57945"/>
        <dbReference type="ChEBI" id="CHEBI:67026"/>
        <dbReference type="ChEBI" id="CHEBI:78311"/>
    </reaction>
    <physiologicalReaction direction="left-to-right" evidence="16">
        <dbReference type="Rhea" id="RHEA:41573"/>
    </physiologicalReaction>
</comment>
<evidence type="ECO:0000256" key="21">
    <source>
        <dbReference type="ARBA" id="ARBA00049188"/>
    </source>
</evidence>
<evidence type="ECO:0000256" key="19">
    <source>
        <dbReference type="ARBA" id="ARBA00048921"/>
    </source>
</evidence>
<dbReference type="Proteomes" id="UP000215335">
    <property type="component" value="Unassembled WGS sequence"/>
</dbReference>
<evidence type="ECO:0000256" key="10">
    <source>
        <dbReference type="ARBA" id="ARBA00047672"/>
    </source>
</evidence>
<dbReference type="GO" id="GO:0047034">
    <property type="term" value="F:15-hydroxyicosatetraenoate dehydrogenase activity"/>
    <property type="evidence" value="ECO:0007669"/>
    <property type="project" value="UniProtKB-EC"/>
</dbReference>
<evidence type="ECO:0000256" key="17">
    <source>
        <dbReference type="ARBA" id="ARBA00048611"/>
    </source>
</evidence>
<dbReference type="Pfam" id="PF00106">
    <property type="entry name" value="adh_short"/>
    <property type="match status" value="1"/>
</dbReference>
<evidence type="ECO:0000256" key="20">
    <source>
        <dbReference type="ARBA" id="ARBA00049151"/>
    </source>
</evidence>
<comment type="catalytic activity">
    <reaction evidence="15">
        <text>resolvin D2 + NAD(+) = 7-oxoresolvin D2 + NADH + H(+)</text>
        <dbReference type="Rhea" id="RHEA:53584"/>
        <dbReference type="ChEBI" id="CHEBI:15378"/>
        <dbReference type="ChEBI" id="CHEBI:57540"/>
        <dbReference type="ChEBI" id="CHEBI:57945"/>
        <dbReference type="ChEBI" id="CHEBI:133367"/>
        <dbReference type="ChEBI" id="CHEBI:137497"/>
    </reaction>
    <physiologicalReaction direction="left-to-right" evidence="15">
        <dbReference type="Rhea" id="RHEA:53585"/>
    </physiologicalReaction>
</comment>
<dbReference type="InterPro" id="IPR002347">
    <property type="entry name" value="SDR_fam"/>
</dbReference>
<dbReference type="STRING" id="543379.A0A232ERU5"/>
<dbReference type="PRINTS" id="PR00080">
    <property type="entry name" value="SDRFAMILY"/>
</dbReference>
<evidence type="ECO:0000256" key="13">
    <source>
        <dbReference type="ARBA" id="ARBA00048144"/>
    </source>
</evidence>
<evidence type="ECO:0000256" key="4">
    <source>
        <dbReference type="ARBA" id="ARBA00039060"/>
    </source>
</evidence>
<evidence type="ECO:0000313" key="23">
    <source>
        <dbReference type="EMBL" id="OXU21079.1"/>
    </source>
</evidence>
<name>A0A232ERU5_9HYME</name>
<organism evidence="23 24">
    <name type="scientific">Trichomalopsis sarcophagae</name>
    <dbReference type="NCBI Taxonomy" id="543379"/>
    <lineage>
        <taxon>Eukaryota</taxon>
        <taxon>Metazoa</taxon>
        <taxon>Ecdysozoa</taxon>
        <taxon>Arthropoda</taxon>
        <taxon>Hexapoda</taxon>
        <taxon>Insecta</taxon>
        <taxon>Pterygota</taxon>
        <taxon>Neoptera</taxon>
        <taxon>Endopterygota</taxon>
        <taxon>Hymenoptera</taxon>
        <taxon>Apocrita</taxon>
        <taxon>Proctotrupomorpha</taxon>
        <taxon>Chalcidoidea</taxon>
        <taxon>Pteromalidae</taxon>
        <taxon>Pteromalinae</taxon>
        <taxon>Trichomalopsis</taxon>
    </lineage>
</organism>
<evidence type="ECO:0000313" key="24">
    <source>
        <dbReference type="Proteomes" id="UP000215335"/>
    </source>
</evidence>
<evidence type="ECO:0000256" key="15">
    <source>
        <dbReference type="ARBA" id="ARBA00048393"/>
    </source>
</evidence>
<dbReference type="EMBL" id="NNAY01002548">
    <property type="protein sequence ID" value="OXU21079.1"/>
    <property type="molecule type" value="Genomic_DNA"/>
</dbReference>
<comment type="catalytic activity">
    <reaction evidence="10">
        <text>resolvin D1 + NAD(+) = 8-oxoresolvin D1 + NADH + H(+)</text>
        <dbReference type="Rhea" id="RHEA:50124"/>
        <dbReference type="ChEBI" id="CHEBI:15378"/>
        <dbReference type="ChEBI" id="CHEBI:57540"/>
        <dbReference type="ChEBI" id="CHEBI:57945"/>
        <dbReference type="ChEBI" id="CHEBI:132079"/>
        <dbReference type="ChEBI" id="CHEBI:132080"/>
    </reaction>
    <physiologicalReaction direction="left-to-right" evidence="10">
        <dbReference type="Rhea" id="RHEA:50125"/>
    </physiologicalReaction>
</comment>
<comment type="catalytic activity">
    <reaction evidence="17">
        <text>prostaglandin A1 + NAD(+) = 15-oxo-prostaglandin A1 + NADH + H(+)</text>
        <dbReference type="Rhea" id="RHEA:41263"/>
        <dbReference type="ChEBI" id="CHEBI:15378"/>
        <dbReference type="ChEBI" id="CHEBI:57398"/>
        <dbReference type="ChEBI" id="CHEBI:57540"/>
        <dbReference type="ChEBI" id="CHEBI:57945"/>
        <dbReference type="ChEBI" id="CHEBI:85072"/>
    </reaction>
    <physiologicalReaction direction="left-to-right" evidence="17">
        <dbReference type="Rhea" id="RHEA:41264"/>
    </physiologicalReaction>
</comment>
<dbReference type="PANTHER" id="PTHR44229:SF4">
    <property type="entry name" value="15-HYDROXYPROSTAGLANDIN DEHYDROGENASE [NAD(+)]"/>
    <property type="match status" value="1"/>
</dbReference>
<dbReference type="PROSITE" id="PS00061">
    <property type="entry name" value="ADH_SHORT"/>
    <property type="match status" value="1"/>
</dbReference>
<keyword evidence="2" id="KW-0560">Oxidoreductase</keyword>
<evidence type="ECO:0000256" key="9">
    <source>
        <dbReference type="ARBA" id="ARBA00047325"/>
    </source>
</evidence>
<evidence type="ECO:0000256" key="8">
    <source>
        <dbReference type="ARBA" id="ARBA00045705"/>
    </source>
</evidence>
<sequence length="266" mass="28907">MDVKGRVALVTGAATGIGRSYAEELMNHGAKVSICDINAEEGEKLYHTLASRHGKDRVLFCQCDVTDYPQFEEAFKTTIATFGHIDIVINNAGIMNDRFWELEVDINLNGVIRGTLLAQRFLGIDKGGRGGVVVNTGSNVSFNPYVSVPIYSATKAAIVSLTRAFGDQYHVGLTGVRVIAICMGATKSNLVRDVSKQLLSPRYEDAWRRDTANSGSQTSNACKYASVSRSEHVAKSLIHVLSSGKSGSVWLVEHGQPAREITFSKH</sequence>
<dbReference type="InterPro" id="IPR036291">
    <property type="entry name" value="NAD(P)-bd_dom_sf"/>
</dbReference>
<comment type="catalytic activity">
    <reaction evidence="13">
        <text>(11R)-hydroxy-(5Z,8Z,12E,14Z)-eicosatetraenoate + NAD(+) = 11-oxo-(5Z,8Z,12E,14Z)-eicosatetraenoate + NADH + H(+)</text>
        <dbReference type="Rhea" id="RHEA:48640"/>
        <dbReference type="ChEBI" id="CHEBI:15378"/>
        <dbReference type="ChEBI" id="CHEBI:57540"/>
        <dbReference type="ChEBI" id="CHEBI:57945"/>
        <dbReference type="ChEBI" id="CHEBI:78836"/>
        <dbReference type="ChEBI" id="CHEBI:90697"/>
    </reaction>
    <physiologicalReaction direction="left-to-right" evidence="13">
        <dbReference type="Rhea" id="RHEA:48641"/>
    </physiologicalReaction>
</comment>
<evidence type="ECO:0000256" key="18">
    <source>
        <dbReference type="ARBA" id="ARBA00048739"/>
    </source>
</evidence>
<keyword evidence="24" id="KW-1185">Reference proteome</keyword>
<comment type="catalytic activity">
    <reaction evidence="9">
        <text>prostaglandin E1 + NAD(+) = 15-oxoprostaglandin E1 + NADH + H(+)</text>
        <dbReference type="Rhea" id="RHEA:16477"/>
        <dbReference type="ChEBI" id="CHEBI:15378"/>
        <dbReference type="ChEBI" id="CHEBI:57397"/>
        <dbReference type="ChEBI" id="CHEBI:57401"/>
        <dbReference type="ChEBI" id="CHEBI:57540"/>
        <dbReference type="ChEBI" id="CHEBI:57945"/>
    </reaction>
    <physiologicalReaction direction="left-to-right" evidence="9">
        <dbReference type="Rhea" id="RHEA:16478"/>
    </physiologicalReaction>
</comment>